<evidence type="ECO:0000313" key="13">
    <source>
        <dbReference type="EMBL" id="KAG6446709.1"/>
    </source>
</evidence>
<evidence type="ECO:0000256" key="7">
    <source>
        <dbReference type="ARBA" id="ARBA00023242"/>
    </source>
</evidence>
<feature type="domain" description="Nucleoporin Nup188 N-terminal" evidence="11">
    <location>
        <begin position="64"/>
        <end position="474"/>
    </location>
</feature>
<sequence>MATNNVCYWKRLWRWTTSESLSKEEVLKVLGGKEVSDGFREGLASYKPYKSEDYAKLQGQQTDQTKLLGVVQMLQGHIDVNSFQVWEIVKNYLCDISYGTPINALKNVAFIDTRPTFLAPRVWKFYYAERLFLLKLLQYIIQFKDESTHIYKEEFTKIINDIGIDKIKTSLLSQFEKLLNTAPPPRKIQTDFSNDSIRQNWAECNLREQLAILQILLLIANDNTFTAEEFKKLFMLFRRHSFGKNQGYNEFLEERHRESCMRIMYMEICLFMVIVDYIKLVNLSSWIDSAKEVVECELTKLQMNSEHSAMLLTWMLLTLQSDNHIKLFEGQYQHYGATALRMKVFEFLHQMVNSGVFSDESKCSQIARQRVFRILNDICNKFDGDGTISNQPGIMQLCSDLLKSPELAEQFWKLHQKEDDIGVVSLWNTALEYFPFNFSALSILSAGLAQAGRDSVKNLMAELKNLPVYTEIYNPNAVPIMSVQYDDAVIGRDYYPLGDPSYHIEEGSKATVMERKEGTMIHFRTPYSYGIVFNSEIEKVLDQKQHHQYDLGKSLQRIYEGAKVLKGILKNLVEEKKIPSNLLGPTEGVFDVLVRFMGAETPPLPLLVECLEVCTALIPNFSKQIHIRLVNTGLLPRIMNHKMSHVEYANGDSFDSAKVGSYLITTEQPSGTYNFLGAYIDMICAFHEASNEDRITRDIILPGLVFIVREVFPNVNGWRYANPLDRRLMLQRCTKFLTLVLQDTREGDSALLLKKTCIYSLLHTENGLELLRIISLGNEHLEAVIHNEANWVMGSGTQYISIIQRCVAIVMFALRIKSLVTDANEMTPLERLIFAQNKQKDTLKVVPKVTSYINHAFNKSLAVLCCRLLKRFADGFQMSLFASLDMTAYQVRVLFLDRLRDEYETTELKVSILEFVATCVGTQPGLTEAFFMMNHEKTNGDESDKESKEKKVESDSFEGILGYMADYLGTIKADVKLLQSPLLGCIMALFHALWKNNKQILVKKLRENPKFWEHMTSPLFNEIQPGLRTYAQIFNVLGIELFVSREELDAHLKEVLEQFFDTNKKHLDSWIDYIFSFKGRDDNEVADKVPVWLGLLTSWKDFTTIFCKCLPISLNIAHKAKMVAPCMTALLNELDDLKDGRLVVILAELYVIMLANWKDDCFDNRKNSAKHIDTLLSNTAIVYECLHPRAIRAILSICTVAISSLDYEIKANSTTAQSIIRSVTNINSIELEKLFGNIKQEPQSEPKINGHVNKDIAPVVLSLAMLEQCVDLYDNMFPGLSQWFQSSRFVNKLLCCLHTCLQNRYHYHTSLAALRCLTAYARGPFSKDLLMSDVDQFLWLQLLPPKFDGNNSSWKPQEWWSVYAYSLDFISVMLMKHDQFFAGDAITFVGVHLEHLIEAVLLPRQVPSIEALNLCASTLNLIVQLVKFEARWRIQNISSLTGIMRSISACLYQSVTFMMRTRRSADPTLQTSDDQIATPAVLRRTLEILHMSTLCLLSFSPDLLSVLADPGLDLERWQPLVELHFGAPKISYEPFPQLTFGTLVSAICLLTRSLNHAYHAEEGSGSRSPRGGRRRACSCSSPGDAKRLNRSESLTSVSSATSALAGLDERLVAGALEATTTLLAEQALLAVRDPRVPARDKQLVRRELSSELTMFHDFVRKRVLCAAHARPYLMRNKLGSWPLPADEEETKRIEQARRERNPCLDEEMSLPPPPPPKRASHDSMREYILRKHYLDKCAQTPIKGPPSPVSHSTPTSDKKKDSARSSKRVSWAETTRNSDDSQDNSLQEIEPVYSNLTDVQVNDEDYFHFMSVVFLYVCQNEL</sequence>
<keyword evidence="14" id="KW-1185">Reference proteome</keyword>
<dbReference type="InterPro" id="IPR018864">
    <property type="entry name" value="Nucleoporin_Nup188_N"/>
</dbReference>
<dbReference type="PANTHER" id="PTHR31431">
    <property type="entry name" value="NUCLEOPORIN NUP188 HOMOLOG"/>
    <property type="match status" value="1"/>
</dbReference>
<comment type="similarity">
    <text evidence="8">Belongs to the Nup188 family.</text>
</comment>
<dbReference type="Pfam" id="PF10487">
    <property type="entry name" value="Nup188_N"/>
    <property type="match status" value="1"/>
</dbReference>
<dbReference type="Pfam" id="PF21093">
    <property type="entry name" value="Nup188_N-subdom_III"/>
    <property type="match status" value="1"/>
</dbReference>
<feature type="region of interest" description="Disordered" evidence="10">
    <location>
        <begin position="1686"/>
        <end position="1721"/>
    </location>
</feature>
<feature type="domain" description="Nucleoporin Nup188 N-terminal subdomain III" evidence="12">
    <location>
        <begin position="521"/>
        <end position="932"/>
    </location>
</feature>
<keyword evidence="6" id="KW-0906">Nuclear pore complex</keyword>
<organism evidence="13 14">
    <name type="scientific">Manduca sexta</name>
    <name type="common">Tobacco hawkmoth</name>
    <name type="synonym">Tobacco hornworm</name>
    <dbReference type="NCBI Taxonomy" id="7130"/>
    <lineage>
        <taxon>Eukaryota</taxon>
        <taxon>Metazoa</taxon>
        <taxon>Ecdysozoa</taxon>
        <taxon>Arthropoda</taxon>
        <taxon>Hexapoda</taxon>
        <taxon>Insecta</taxon>
        <taxon>Pterygota</taxon>
        <taxon>Neoptera</taxon>
        <taxon>Endopterygota</taxon>
        <taxon>Lepidoptera</taxon>
        <taxon>Glossata</taxon>
        <taxon>Ditrysia</taxon>
        <taxon>Bombycoidea</taxon>
        <taxon>Sphingidae</taxon>
        <taxon>Sphinginae</taxon>
        <taxon>Sphingini</taxon>
        <taxon>Manduca</taxon>
    </lineage>
</organism>
<dbReference type="EMBL" id="JH668336">
    <property type="protein sequence ID" value="KAG6446709.1"/>
    <property type="molecule type" value="Genomic_DNA"/>
</dbReference>
<dbReference type="InterPro" id="IPR048883">
    <property type="entry name" value="Nup188_N-subdom_III"/>
</dbReference>
<keyword evidence="4" id="KW-0653">Protein transport</keyword>
<keyword evidence="2" id="KW-0813">Transport</keyword>
<evidence type="ECO:0000256" key="8">
    <source>
        <dbReference type="ARBA" id="ARBA00038387"/>
    </source>
</evidence>
<evidence type="ECO:0000313" key="14">
    <source>
        <dbReference type="Proteomes" id="UP000791440"/>
    </source>
</evidence>
<comment type="subcellular location">
    <subcellularLocation>
        <location evidence="1">Nucleus</location>
        <location evidence="1">Nuclear pore complex</location>
    </subcellularLocation>
</comment>
<gene>
    <name evidence="13" type="ORF">O3G_MSEX004571</name>
</gene>
<dbReference type="PANTHER" id="PTHR31431:SF1">
    <property type="entry name" value="NUCLEOPORIN NUP188"/>
    <property type="match status" value="1"/>
</dbReference>
<evidence type="ECO:0000259" key="12">
    <source>
        <dbReference type="Pfam" id="PF21093"/>
    </source>
</evidence>
<proteinExistence type="inferred from homology"/>
<name>A0A921YXK1_MANSE</name>
<dbReference type="GO" id="GO:0017056">
    <property type="term" value="F:structural constituent of nuclear pore"/>
    <property type="evidence" value="ECO:0007669"/>
    <property type="project" value="InterPro"/>
</dbReference>
<evidence type="ECO:0000256" key="1">
    <source>
        <dbReference type="ARBA" id="ARBA00004567"/>
    </source>
</evidence>
<protein>
    <recommendedName>
        <fullName evidence="9">Nucleoporin NUP188</fullName>
    </recommendedName>
</protein>
<reference evidence="13" key="2">
    <citation type="submission" date="2020-12" db="EMBL/GenBank/DDBJ databases">
        <authorList>
            <person name="Kanost M."/>
        </authorList>
    </citation>
    <scope>NUCLEOTIDE SEQUENCE</scope>
</reference>
<evidence type="ECO:0000256" key="4">
    <source>
        <dbReference type="ARBA" id="ARBA00022927"/>
    </source>
</evidence>
<dbReference type="GO" id="GO:0006405">
    <property type="term" value="P:RNA export from nucleus"/>
    <property type="evidence" value="ECO:0007669"/>
    <property type="project" value="TreeGrafter"/>
</dbReference>
<evidence type="ECO:0000256" key="2">
    <source>
        <dbReference type="ARBA" id="ARBA00022448"/>
    </source>
</evidence>
<dbReference type="GO" id="GO:0006606">
    <property type="term" value="P:protein import into nucleus"/>
    <property type="evidence" value="ECO:0007669"/>
    <property type="project" value="TreeGrafter"/>
</dbReference>
<dbReference type="Proteomes" id="UP000791440">
    <property type="component" value="Unassembled WGS sequence"/>
</dbReference>
<keyword evidence="7" id="KW-0539">Nucleus</keyword>
<evidence type="ECO:0000256" key="10">
    <source>
        <dbReference type="SAM" id="MobiDB-lite"/>
    </source>
</evidence>
<keyword evidence="3" id="KW-0509">mRNA transport</keyword>
<comment type="caution">
    <text evidence="13">The sequence shown here is derived from an EMBL/GenBank/DDBJ whole genome shotgun (WGS) entry which is preliminary data.</text>
</comment>
<evidence type="ECO:0000259" key="11">
    <source>
        <dbReference type="Pfam" id="PF10487"/>
    </source>
</evidence>
<dbReference type="InterPro" id="IPR044840">
    <property type="entry name" value="Nup188"/>
</dbReference>
<dbReference type="GO" id="GO:0044611">
    <property type="term" value="C:nuclear pore inner ring"/>
    <property type="evidence" value="ECO:0007669"/>
    <property type="project" value="TreeGrafter"/>
</dbReference>
<reference evidence="13" key="1">
    <citation type="journal article" date="2016" name="Insect Biochem. Mol. Biol.">
        <title>Multifaceted biological insights from a draft genome sequence of the tobacco hornworm moth, Manduca sexta.</title>
        <authorList>
            <person name="Kanost M.R."/>
            <person name="Arrese E.L."/>
            <person name="Cao X."/>
            <person name="Chen Y.R."/>
            <person name="Chellapilla S."/>
            <person name="Goldsmith M.R."/>
            <person name="Grosse-Wilde E."/>
            <person name="Heckel D.G."/>
            <person name="Herndon N."/>
            <person name="Jiang H."/>
            <person name="Papanicolaou A."/>
            <person name="Qu J."/>
            <person name="Soulages J.L."/>
            <person name="Vogel H."/>
            <person name="Walters J."/>
            <person name="Waterhouse R.M."/>
            <person name="Ahn S.J."/>
            <person name="Almeida F.C."/>
            <person name="An C."/>
            <person name="Aqrawi P."/>
            <person name="Bretschneider A."/>
            <person name="Bryant W.B."/>
            <person name="Bucks S."/>
            <person name="Chao H."/>
            <person name="Chevignon G."/>
            <person name="Christen J.M."/>
            <person name="Clarke D.F."/>
            <person name="Dittmer N.T."/>
            <person name="Ferguson L.C.F."/>
            <person name="Garavelou S."/>
            <person name="Gordon K.H.J."/>
            <person name="Gunaratna R.T."/>
            <person name="Han Y."/>
            <person name="Hauser F."/>
            <person name="He Y."/>
            <person name="Heidel-Fischer H."/>
            <person name="Hirsh A."/>
            <person name="Hu Y."/>
            <person name="Jiang H."/>
            <person name="Kalra D."/>
            <person name="Klinner C."/>
            <person name="Konig C."/>
            <person name="Kovar C."/>
            <person name="Kroll A.R."/>
            <person name="Kuwar S.S."/>
            <person name="Lee S.L."/>
            <person name="Lehman R."/>
            <person name="Li K."/>
            <person name="Li Z."/>
            <person name="Liang H."/>
            <person name="Lovelace S."/>
            <person name="Lu Z."/>
            <person name="Mansfield J.H."/>
            <person name="McCulloch K.J."/>
            <person name="Mathew T."/>
            <person name="Morton B."/>
            <person name="Muzny D.M."/>
            <person name="Neunemann D."/>
            <person name="Ongeri F."/>
            <person name="Pauchet Y."/>
            <person name="Pu L.L."/>
            <person name="Pyrousis I."/>
            <person name="Rao X.J."/>
            <person name="Redding A."/>
            <person name="Roesel C."/>
            <person name="Sanchez-Gracia A."/>
            <person name="Schaack S."/>
            <person name="Shukla A."/>
            <person name="Tetreau G."/>
            <person name="Wang Y."/>
            <person name="Xiong G.H."/>
            <person name="Traut W."/>
            <person name="Walsh T.K."/>
            <person name="Worley K.C."/>
            <person name="Wu D."/>
            <person name="Wu W."/>
            <person name="Wu Y.Q."/>
            <person name="Zhang X."/>
            <person name="Zou Z."/>
            <person name="Zucker H."/>
            <person name="Briscoe A.D."/>
            <person name="Burmester T."/>
            <person name="Clem R.J."/>
            <person name="Feyereisen R."/>
            <person name="Grimmelikhuijzen C.J.P."/>
            <person name="Hamodrakas S.J."/>
            <person name="Hansson B.S."/>
            <person name="Huguet E."/>
            <person name="Jermiin L.S."/>
            <person name="Lan Q."/>
            <person name="Lehman H.K."/>
            <person name="Lorenzen M."/>
            <person name="Merzendorfer H."/>
            <person name="Michalopoulos I."/>
            <person name="Morton D.B."/>
            <person name="Muthukrishnan S."/>
            <person name="Oakeshott J.G."/>
            <person name="Palmer W."/>
            <person name="Park Y."/>
            <person name="Passarelli A.L."/>
            <person name="Rozas J."/>
            <person name="Schwartz L.M."/>
            <person name="Smith W."/>
            <person name="Southgate A."/>
            <person name="Vilcinskas A."/>
            <person name="Vogt R."/>
            <person name="Wang P."/>
            <person name="Werren J."/>
            <person name="Yu X.Q."/>
            <person name="Zhou J.J."/>
            <person name="Brown S.J."/>
            <person name="Scherer S.E."/>
            <person name="Richards S."/>
            <person name="Blissard G.W."/>
        </authorList>
    </citation>
    <scope>NUCLEOTIDE SEQUENCE</scope>
</reference>
<feature type="compositionally biased region" description="Basic and acidic residues" evidence="10">
    <location>
        <begin position="1689"/>
        <end position="1703"/>
    </location>
</feature>
<accession>A0A921YXK1</accession>
<evidence type="ECO:0000256" key="5">
    <source>
        <dbReference type="ARBA" id="ARBA00023010"/>
    </source>
</evidence>
<feature type="region of interest" description="Disordered" evidence="10">
    <location>
        <begin position="1739"/>
        <end position="1786"/>
    </location>
</feature>
<keyword evidence="5" id="KW-0811">Translocation</keyword>
<dbReference type="GO" id="GO:0051028">
    <property type="term" value="P:mRNA transport"/>
    <property type="evidence" value="ECO:0007669"/>
    <property type="project" value="UniProtKB-KW"/>
</dbReference>
<evidence type="ECO:0000256" key="3">
    <source>
        <dbReference type="ARBA" id="ARBA00022816"/>
    </source>
</evidence>
<dbReference type="OrthoDB" id="102511at2759"/>
<evidence type="ECO:0000256" key="9">
    <source>
        <dbReference type="ARBA" id="ARBA00040174"/>
    </source>
</evidence>
<evidence type="ECO:0000256" key="6">
    <source>
        <dbReference type="ARBA" id="ARBA00023132"/>
    </source>
</evidence>
<feature type="region of interest" description="Disordered" evidence="10">
    <location>
        <begin position="1560"/>
        <end position="1592"/>
    </location>
</feature>